<dbReference type="EMBL" id="FOHB01000009">
    <property type="protein sequence ID" value="SES47321.1"/>
    <property type="molecule type" value="Genomic_DNA"/>
</dbReference>
<accession>A0A1H9XMI1</accession>
<dbReference type="PANTHER" id="PTHR43394">
    <property type="entry name" value="ATP-DEPENDENT PERMEASE MDL1, MITOCHONDRIAL"/>
    <property type="match status" value="1"/>
</dbReference>
<feature type="transmembrane region" description="Helical" evidence="10">
    <location>
        <begin position="34"/>
        <end position="55"/>
    </location>
</feature>
<evidence type="ECO:0000256" key="7">
    <source>
        <dbReference type="ARBA" id="ARBA00022840"/>
    </source>
</evidence>
<evidence type="ECO:0000256" key="6">
    <source>
        <dbReference type="ARBA" id="ARBA00022741"/>
    </source>
</evidence>
<dbReference type="SUPFAM" id="SSF52540">
    <property type="entry name" value="P-loop containing nucleoside triphosphate hydrolases"/>
    <property type="match status" value="1"/>
</dbReference>
<evidence type="ECO:0000259" key="11">
    <source>
        <dbReference type="PROSITE" id="PS50893"/>
    </source>
</evidence>
<keyword evidence="5 10" id="KW-0812">Transmembrane</keyword>
<dbReference type="RefSeq" id="WP_091762154.1">
    <property type="nucleotide sequence ID" value="NZ_FOHB01000009.1"/>
</dbReference>
<dbReference type="PANTHER" id="PTHR43394:SF1">
    <property type="entry name" value="ATP-BINDING CASSETTE SUB-FAMILY B MEMBER 10, MITOCHONDRIAL"/>
    <property type="match status" value="1"/>
</dbReference>
<dbReference type="FunFam" id="3.40.50.300:FF:001001">
    <property type="entry name" value="Multidrug ABC transporter ATP-binding protein"/>
    <property type="match status" value="1"/>
</dbReference>
<dbReference type="InterPro" id="IPR003593">
    <property type="entry name" value="AAA+_ATPase"/>
</dbReference>
<feature type="domain" description="ABC transporter" evidence="11">
    <location>
        <begin position="348"/>
        <end position="582"/>
    </location>
</feature>
<reference evidence="14" key="1">
    <citation type="submission" date="2016-10" db="EMBL/GenBank/DDBJ databases">
        <authorList>
            <person name="Varghese N."/>
            <person name="Submissions S."/>
        </authorList>
    </citation>
    <scope>NUCLEOTIDE SEQUENCE [LARGE SCALE GENOMIC DNA]</scope>
    <source>
        <strain evidence="14">CGMCC 1.6963</strain>
    </source>
</reference>
<keyword evidence="4" id="KW-0997">Cell inner membrane</keyword>
<dbReference type="GO" id="GO:0005886">
    <property type="term" value="C:plasma membrane"/>
    <property type="evidence" value="ECO:0007669"/>
    <property type="project" value="UniProtKB-SubCell"/>
</dbReference>
<dbReference type="AlphaFoldDB" id="A0A1H9XMI1"/>
<dbReference type="Gene3D" id="3.40.50.300">
    <property type="entry name" value="P-loop containing nucleotide triphosphate hydrolases"/>
    <property type="match status" value="1"/>
</dbReference>
<keyword evidence="14" id="KW-1185">Reference proteome</keyword>
<dbReference type="STRING" id="587636.SAMN05216199_4055"/>
<keyword evidence="2" id="KW-0813">Transport</keyword>
<dbReference type="CDD" id="cd07346">
    <property type="entry name" value="ABC_6TM_exporters"/>
    <property type="match status" value="1"/>
</dbReference>
<dbReference type="Pfam" id="PF00664">
    <property type="entry name" value="ABC_membrane"/>
    <property type="match status" value="1"/>
</dbReference>
<dbReference type="Gene3D" id="1.20.1560.10">
    <property type="entry name" value="ABC transporter type 1, transmembrane domain"/>
    <property type="match status" value="1"/>
</dbReference>
<sequence>MGMVTDHARRTLPIADTAGVVRHTRGLVRQHRRYLSVVVGLHALAALAALAGPWLVGRLVDTVSGKGTLAEVDRLALLLAAAVVLQTGLTWAARRASLVLGETVFAELREQFIGRAVNLPLSTVERAGTGDLVARTTNDVEALSHVVRFGIPAIFVASVTIVMTVVAALFTSPLATLPMLLGLPFYWSSTRRYLRFAGKGYLWERATYASLNGVVSETVDGARTIDALSLGPARRRRFDEALGDCFEAERYTLGLRLRWFPFVELGYFVPVAGSVLWGGFLAMNGHVTAGAATAVTLFIHQMVGPLDDVLMWLDEIQVGATSLARVIGVAEVPADRVATGERPDGNRLDVDGVHYAYRGGRDVLRGVSLDLRPGERLAIVGPSGAGKSTLGRLMAGIDGPREGVVAVGGVPLVDLELADLRRQVALVTQEHHVFVGTLADNLLLARPGADRTTLLEALAAVDADRWALALPDGLDTVVGSGGHRLSEAQAQQVALARLVLADPHTLVLDEATSLLDPRAARHLERSLAAVVEGRTVVAIAHRLHTAHDADRVAVVEDGLVSEVGTHDELLAAEGPYAALWHSWRDERSEAAAQDAK</sequence>
<organism evidence="13 14">
    <name type="scientific">Pedococcus cremeus</name>
    <dbReference type="NCBI Taxonomy" id="587636"/>
    <lineage>
        <taxon>Bacteria</taxon>
        <taxon>Bacillati</taxon>
        <taxon>Actinomycetota</taxon>
        <taxon>Actinomycetes</taxon>
        <taxon>Micrococcales</taxon>
        <taxon>Intrasporangiaceae</taxon>
        <taxon>Pedococcus</taxon>
    </lineage>
</organism>
<dbReference type="InterPro" id="IPR039421">
    <property type="entry name" value="Type_1_exporter"/>
</dbReference>
<keyword evidence="9 10" id="KW-0472">Membrane</keyword>
<dbReference type="InterPro" id="IPR003439">
    <property type="entry name" value="ABC_transporter-like_ATP-bd"/>
</dbReference>
<dbReference type="PROSITE" id="PS50893">
    <property type="entry name" value="ABC_TRANSPORTER_2"/>
    <property type="match status" value="1"/>
</dbReference>
<evidence type="ECO:0000256" key="2">
    <source>
        <dbReference type="ARBA" id="ARBA00022448"/>
    </source>
</evidence>
<evidence type="ECO:0000259" key="12">
    <source>
        <dbReference type="PROSITE" id="PS50929"/>
    </source>
</evidence>
<gene>
    <name evidence="13" type="ORF">SAMN05216199_4055</name>
</gene>
<evidence type="ECO:0000256" key="10">
    <source>
        <dbReference type="SAM" id="Phobius"/>
    </source>
</evidence>
<evidence type="ECO:0000256" key="9">
    <source>
        <dbReference type="ARBA" id="ARBA00023136"/>
    </source>
</evidence>
<protein>
    <submittedName>
        <fullName evidence="13">ABC-type multidrug transport system, ATPase and permease component</fullName>
    </submittedName>
</protein>
<keyword evidence="6" id="KW-0547">Nucleotide-binding</keyword>
<dbReference type="PROSITE" id="PS50929">
    <property type="entry name" value="ABC_TM1F"/>
    <property type="match status" value="1"/>
</dbReference>
<dbReference type="SUPFAM" id="SSF90123">
    <property type="entry name" value="ABC transporter transmembrane region"/>
    <property type="match status" value="1"/>
</dbReference>
<dbReference type="Pfam" id="PF00005">
    <property type="entry name" value="ABC_tran"/>
    <property type="match status" value="1"/>
</dbReference>
<evidence type="ECO:0000313" key="13">
    <source>
        <dbReference type="EMBL" id="SES47321.1"/>
    </source>
</evidence>
<keyword evidence="7" id="KW-0067">ATP-binding</keyword>
<evidence type="ECO:0000256" key="3">
    <source>
        <dbReference type="ARBA" id="ARBA00022475"/>
    </source>
</evidence>
<dbReference type="InterPro" id="IPR036640">
    <property type="entry name" value="ABC1_TM_sf"/>
</dbReference>
<evidence type="ECO:0000256" key="5">
    <source>
        <dbReference type="ARBA" id="ARBA00022692"/>
    </source>
</evidence>
<keyword evidence="3" id="KW-1003">Cell membrane</keyword>
<dbReference type="InterPro" id="IPR027417">
    <property type="entry name" value="P-loop_NTPase"/>
</dbReference>
<dbReference type="OrthoDB" id="9806127at2"/>
<feature type="transmembrane region" description="Helical" evidence="10">
    <location>
        <begin position="154"/>
        <end position="187"/>
    </location>
</feature>
<comment type="subcellular location">
    <subcellularLocation>
        <location evidence="1">Cell membrane</location>
        <topology evidence="1">Multi-pass membrane protein</topology>
    </subcellularLocation>
</comment>
<proteinExistence type="predicted"/>
<evidence type="ECO:0000256" key="1">
    <source>
        <dbReference type="ARBA" id="ARBA00004651"/>
    </source>
</evidence>
<evidence type="ECO:0000256" key="4">
    <source>
        <dbReference type="ARBA" id="ARBA00022519"/>
    </source>
</evidence>
<dbReference type="Proteomes" id="UP000199019">
    <property type="component" value="Unassembled WGS sequence"/>
</dbReference>
<dbReference type="GO" id="GO:0015421">
    <property type="term" value="F:ABC-type oligopeptide transporter activity"/>
    <property type="evidence" value="ECO:0007669"/>
    <property type="project" value="TreeGrafter"/>
</dbReference>
<keyword evidence="8 10" id="KW-1133">Transmembrane helix</keyword>
<dbReference type="GO" id="GO:0005524">
    <property type="term" value="F:ATP binding"/>
    <property type="evidence" value="ECO:0007669"/>
    <property type="project" value="UniProtKB-KW"/>
</dbReference>
<feature type="domain" description="ABC transmembrane type-1" evidence="12">
    <location>
        <begin position="43"/>
        <end position="317"/>
    </location>
</feature>
<name>A0A1H9XMI1_9MICO</name>
<evidence type="ECO:0000256" key="8">
    <source>
        <dbReference type="ARBA" id="ARBA00022989"/>
    </source>
</evidence>
<feature type="transmembrane region" description="Helical" evidence="10">
    <location>
        <begin position="75"/>
        <end position="93"/>
    </location>
</feature>
<dbReference type="GO" id="GO:0016887">
    <property type="term" value="F:ATP hydrolysis activity"/>
    <property type="evidence" value="ECO:0007669"/>
    <property type="project" value="InterPro"/>
</dbReference>
<evidence type="ECO:0000313" key="14">
    <source>
        <dbReference type="Proteomes" id="UP000199019"/>
    </source>
</evidence>
<dbReference type="SMART" id="SM00382">
    <property type="entry name" value="AAA"/>
    <property type="match status" value="1"/>
</dbReference>
<dbReference type="InterPro" id="IPR011527">
    <property type="entry name" value="ABC1_TM_dom"/>
</dbReference>